<dbReference type="InterPro" id="IPR020084">
    <property type="entry name" value="NUDIX_hydrolase_CS"/>
</dbReference>
<comment type="catalytic activity">
    <reaction evidence="11">
        <text>8-oxo-GTP + H2O = 8-oxo-GMP + diphosphate + H(+)</text>
        <dbReference type="Rhea" id="RHEA:67616"/>
        <dbReference type="ChEBI" id="CHEBI:15377"/>
        <dbReference type="ChEBI" id="CHEBI:15378"/>
        <dbReference type="ChEBI" id="CHEBI:33019"/>
        <dbReference type="ChEBI" id="CHEBI:143553"/>
        <dbReference type="ChEBI" id="CHEBI:145694"/>
    </reaction>
</comment>
<evidence type="ECO:0000256" key="5">
    <source>
        <dbReference type="ARBA" id="ARBA00022723"/>
    </source>
</evidence>
<dbReference type="PANTHER" id="PTHR47707">
    <property type="entry name" value="8-OXO-DGTP DIPHOSPHATASE"/>
    <property type="match status" value="1"/>
</dbReference>
<keyword evidence="20" id="KW-1185">Reference proteome</keyword>
<dbReference type="PROSITE" id="PS51462">
    <property type="entry name" value="NUDIX"/>
    <property type="match status" value="1"/>
</dbReference>
<evidence type="ECO:0000256" key="16">
    <source>
        <dbReference type="ARBA" id="ARBA00042798"/>
    </source>
</evidence>
<dbReference type="GO" id="GO:0006281">
    <property type="term" value="P:DNA repair"/>
    <property type="evidence" value="ECO:0007669"/>
    <property type="project" value="UniProtKB-KW"/>
</dbReference>
<dbReference type="GO" id="GO:0006260">
    <property type="term" value="P:DNA replication"/>
    <property type="evidence" value="ECO:0007669"/>
    <property type="project" value="UniProtKB-KW"/>
</dbReference>
<evidence type="ECO:0000259" key="18">
    <source>
        <dbReference type="PROSITE" id="PS51462"/>
    </source>
</evidence>
<evidence type="ECO:0000256" key="6">
    <source>
        <dbReference type="ARBA" id="ARBA00022763"/>
    </source>
</evidence>
<dbReference type="Pfam" id="PF00293">
    <property type="entry name" value="NUDIX"/>
    <property type="match status" value="1"/>
</dbReference>
<dbReference type="PRINTS" id="PR00502">
    <property type="entry name" value="NUDIXFAMILY"/>
</dbReference>
<dbReference type="GO" id="GO:0044716">
    <property type="term" value="F:8-oxo-GDP phosphatase activity"/>
    <property type="evidence" value="ECO:0007669"/>
    <property type="project" value="TreeGrafter"/>
</dbReference>
<keyword evidence="9" id="KW-0234">DNA repair</keyword>
<evidence type="ECO:0000256" key="1">
    <source>
        <dbReference type="ARBA" id="ARBA00001946"/>
    </source>
</evidence>
<dbReference type="GO" id="GO:0046872">
    <property type="term" value="F:metal ion binding"/>
    <property type="evidence" value="ECO:0007669"/>
    <property type="project" value="UniProtKB-KW"/>
</dbReference>
<evidence type="ECO:0000256" key="8">
    <source>
        <dbReference type="ARBA" id="ARBA00022842"/>
    </source>
</evidence>
<dbReference type="InterPro" id="IPR000086">
    <property type="entry name" value="NUDIX_hydrolase_dom"/>
</dbReference>
<protein>
    <recommendedName>
        <fullName evidence="13">8-oxo-dGTP diphosphatase</fullName>
        <ecNumber evidence="12">3.6.1.55</ecNumber>
    </recommendedName>
    <alternativeName>
        <fullName evidence="16">7,8-dihydro-8-oxoguanine-triphosphatase</fullName>
    </alternativeName>
    <alternativeName>
        <fullName evidence="15">Mutator protein MutT</fullName>
    </alternativeName>
    <alternativeName>
        <fullName evidence="14">dGTP pyrophosphohydrolase</fullName>
    </alternativeName>
</protein>
<dbReference type="PROSITE" id="PS00893">
    <property type="entry name" value="NUDIX_BOX"/>
    <property type="match status" value="1"/>
</dbReference>
<name>H2BW14_GILLR</name>
<dbReference type="GO" id="GO:0008413">
    <property type="term" value="F:8-oxo-7,8-dihydroguanosine triphosphate pyrophosphatase activity"/>
    <property type="evidence" value="ECO:0007669"/>
    <property type="project" value="TreeGrafter"/>
</dbReference>
<evidence type="ECO:0000256" key="9">
    <source>
        <dbReference type="ARBA" id="ARBA00023204"/>
    </source>
</evidence>
<dbReference type="HOGENOM" id="CLU_037162_19_1_10"/>
<reference evidence="20" key="1">
    <citation type="journal article" date="2012" name="Stand. Genomic Sci.">
        <title>Genome sequence of the Antarctic rhodopsins-containing flavobacterium Gillisia limnaea type strain (R-8282(T)).</title>
        <authorList>
            <person name="Riedel T."/>
            <person name="Held B."/>
            <person name="Nolan M."/>
            <person name="Lucas S."/>
            <person name="Lapidus A."/>
            <person name="Tice H."/>
            <person name="Del Rio T.G."/>
            <person name="Cheng J.F."/>
            <person name="Han C."/>
            <person name="Tapia R."/>
            <person name="Goodwin L.A."/>
            <person name="Pitluck S."/>
            <person name="Liolios K."/>
            <person name="Mavromatis K."/>
            <person name="Pagani I."/>
            <person name="Ivanova N."/>
            <person name="Mikhailova N."/>
            <person name="Pati A."/>
            <person name="Chen A."/>
            <person name="Palaniappan K."/>
            <person name="Land M."/>
            <person name="Rohde M."/>
            <person name="Tindall B.J."/>
            <person name="Detter J.C."/>
            <person name="Goker M."/>
            <person name="Bristow J."/>
            <person name="Eisen J.A."/>
            <person name="Markowitz V."/>
            <person name="Hugenholtz P."/>
            <person name="Kyrpides N.C."/>
            <person name="Klenk H.P."/>
            <person name="Woyke T."/>
        </authorList>
    </citation>
    <scope>NUCLEOTIDE SEQUENCE [LARGE SCALE GENOMIC DNA]</scope>
    <source>
        <strain evidence="20">DSM 15749 / LMG 21470 / R-8282</strain>
    </source>
</reference>
<comment type="similarity">
    <text evidence="2 17">Belongs to the Nudix hydrolase family.</text>
</comment>
<keyword evidence="6" id="KW-0227">DNA damage</keyword>
<evidence type="ECO:0000256" key="14">
    <source>
        <dbReference type="ARBA" id="ARBA00041592"/>
    </source>
</evidence>
<accession>H2BW14</accession>
<evidence type="ECO:0000313" key="20">
    <source>
        <dbReference type="Proteomes" id="UP000003844"/>
    </source>
</evidence>
<evidence type="ECO:0000256" key="7">
    <source>
        <dbReference type="ARBA" id="ARBA00022801"/>
    </source>
</evidence>
<evidence type="ECO:0000256" key="12">
    <source>
        <dbReference type="ARBA" id="ARBA00038905"/>
    </source>
</evidence>
<dbReference type="Proteomes" id="UP000003844">
    <property type="component" value="Unassembled WGS sequence"/>
</dbReference>
<gene>
    <name evidence="19" type="ORF">Gilli_2300</name>
</gene>
<evidence type="ECO:0000256" key="17">
    <source>
        <dbReference type="RuleBase" id="RU003476"/>
    </source>
</evidence>
<dbReference type="PANTHER" id="PTHR47707:SF1">
    <property type="entry name" value="NUDIX HYDROLASE FAMILY PROTEIN"/>
    <property type="match status" value="1"/>
</dbReference>
<comment type="cofactor">
    <cofactor evidence="1">
        <name>Mg(2+)</name>
        <dbReference type="ChEBI" id="CHEBI:18420"/>
    </cofactor>
</comment>
<keyword evidence="7 17" id="KW-0378">Hydrolase</keyword>
<evidence type="ECO:0000313" key="19">
    <source>
        <dbReference type="EMBL" id="EHQ02931.1"/>
    </source>
</evidence>
<dbReference type="Gene3D" id="3.90.79.10">
    <property type="entry name" value="Nucleoside Triphosphate Pyrophosphohydrolase"/>
    <property type="match status" value="1"/>
</dbReference>
<sequence length="136" mass="15725">MIIITQSVHIKVTCAIIEKEGKVLCAQRSEKMNLPLKWEFPGGKVEGGEDLATCLKREIKEELGVEIDVLKRLPSNFHIYSNLKLELIPFRCSLQTFEIDLLEHAKVLWLPVEKLKDLDWAEADVPIVDYYIQNYK</sequence>
<dbReference type="STRING" id="865937.Gilli_2300"/>
<evidence type="ECO:0000256" key="10">
    <source>
        <dbReference type="ARBA" id="ARBA00035861"/>
    </source>
</evidence>
<dbReference type="InterPro" id="IPR047127">
    <property type="entry name" value="MutT-like"/>
</dbReference>
<keyword evidence="4" id="KW-0235">DNA replication</keyword>
<evidence type="ECO:0000256" key="11">
    <source>
        <dbReference type="ARBA" id="ARBA00036904"/>
    </source>
</evidence>
<dbReference type="SUPFAM" id="SSF55811">
    <property type="entry name" value="Nudix"/>
    <property type="match status" value="1"/>
</dbReference>
<evidence type="ECO:0000256" key="4">
    <source>
        <dbReference type="ARBA" id="ARBA00022705"/>
    </source>
</evidence>
<comment type="catalytic activity">
    <reaction evidence="10">
        <text>8-oxo-dGTP + H2O = 8-oxo-dGMP + diphosphate + H(+)</text>
        <dbReference type="Rhea" id="RHEA:31575"/>
        <dbReference type="ChEBI" id="CHEBI:15377"/>
        <dbReference type="ChEBI" id="CHEBI:15378"/>
        <dbReference type="ChEBI" id="CHEBI:33019"/>
        <dbReference type="ChEBI" id="CHEBI:63224"/>
        <dbReference type="ChEBI" id="CHEBI:77896"/>
        <dbReference type="EC" id="3.6.1.55"/>
    </reaction>
</comment>
<keyword evidence="3" id="KW-0515">Mutator protein</keyword>
<dbReference type="EMBL" id="JH594606">
    <property type="protein sequence ID" value="EHQ02931.1"/>
    <property type="molecule type" value="Genomic_DNA"/>
</dbReference>
<dbReference type="EC" id="3.6.1.55" evidence="12"/>
<evidence type="ECO:0000256" key="2">
    <source>
        <dbReference type="ARBA" id="ARBA00005582"/>
    </source>
</evidence>
<dbReference type="eggNOG" id="COG0494">
    <property type="taxonomic scope" value="Bacteria"/>
</dbReference>
<dbReference type="RefSeq" id="WP_006989241.1">
    <property type="nucleotide sequence ID" value="NZ_JH594606.1"/>
</dbReference>
<dbReference type="InterPro" id="IPR020476">
    <property type="entry name" value="Nudix_hydrolase"/>
</dbReference>
<evidence type="ECO:0000256" key="13">
    <source>
        <dbReference type="ARBA" id="ARBA00040794"/>
    </source>
</evidence>
<dbReference type="InterPro" id="IPR015797">
    <property type="entry name" value="NUDIX_hydrolase-like_dom_sf"/>
</dbReference>
<organism evidence="19 20">
    <name type="scientific">Gillisia limnaea (strain DSM 15749 / LMG 21470 / R-8282)</name>
    <dbReference type="NCBI Taxonomy" id="865937"/>
    <lineage>
        <taxon>Bacteria</taxon>
        <taxon>Pseudomonadati</taxon>
        <taxon>Bacteroidota</taxon>
        <taxon>Flavobacteriia</taxon>
        <taxon>Flavobacteriales</taxon>
        <taxon>Flavobacteriaceae</taxon>
        <taxon>Gillisia</taxon>
    </lineage>
</organism>
<keyword evidence="5" id="KW-0479">Metal-binding</keyword>
<dbReference type="GO" id="GO:0035539">
    <property type="term" value="F:8-oxo-7,8-dihydrodeoxyguanosine triphosphate pyrophosphatase activity"/>
    <property type="evidence" value="ECO:0007669"/>
    <property type="project" value="UniProtKB-EC"/>
</dbReference>
<dbReference type="GO" id="GO:0044715">
    <property type="term" value="F:8-oxo-dGDP phosphatase activity"/>
    <property type="evidence" value="ECO:0007669"/>
    <property type="project" value="TreeGrafter"/>
</dbReference>
<feature type="domain" description="Nudix hydrolase" evidence="18">
    <location>
        <begin position="7"/>
        <end position="136"/>
    </location>
</feature>
<evidence type="ECO:0000256" key="15">
    <source>
        <dbReference type="ARBA" id="ARBA00041979"/>
    </source>
</evidence>
<keyword evidence="8" id="KW-0460">Magnesium</keyword>
<dbReference type="AlphaFoldDB" id="H2BW14"/>
<proteinExistence type="inferred from homology"/>
<dbReference type="CDD" id="cd03425">
    <property type="entry name" value="NUDIX_MutT_NudA_like"/>
    <property type="match status" value="1"/>
</dbReference>
<evidence type="ECO:0000256" key="3">
    <source>
        <dbReference type="ARBA" id="ARBA00022457"/>
    </source>
</evidence>